<name>A0A9D2GV67_9BACT</name>
<reference evidence="1" key="1">
    <citation type="journal article" date="2021" name="PeerJ">
        <title>Extensive microbial diversity within the chicken gut microbiome revealed by metagenomics and culture.</title>
        <authorList>
            <person name="Gilroy R."/>
            <person name="Ravi A."/>
            <person name="Getino M."/>
            <person name="Pursley I."/>
            <person name="Horton D.L."/>
            <person name="Alikhan N.F."/>
            <person name="Baker D."/>
            <person name="Gharbi K."/>
            <person name="Hall N."/>
            <person name="Watson M."/>
            <person name="Adriaenssens E.M."/>
            <person name="Foster-Nyarko E."/>
            <person name="Jarju S."/>
            <person name="Secka A."/>
            <person name="Antonio M."/>
            <person name="Oren A."/>
            <person name="Chaudhuri R.R."/>
            <person name="La Ragione R."/>
            <person name="Hildebrand F."/>
            <person name="Pallen M.J."/>
        </authorList>
    </citation>
    <scope>NUCLEOTIDE SEQUENCE</scope>
    <source>
        <strain evidence="1">ChiW4-1371</strain>
    </source>
</reference>
<evidence type="ECO:0000313" key="2">
    <source>
        <dbReference type="Proteomes" id="UP000824176"/>
    </source>
</evidence>
<dbReference type="Proteomes" id="UP000824176">
    <property type="component" value="Unassembled WGS sequence"/>
</dbReference>
<dbReference type="AlphaFoldDB" id="A0A9D2GV67"/>
<proteinExistence type="predicted"/>
<reference evidence="1" key="2">
    <citation type="submission" date="2021-04" db="EMBL/GenBank/DDBJ databases">
        <authorList>
            <person name="Gilroy R."/>
        </authorList>
    </citation>
    <scope>NUCLEOTIDE SEQUENCE</scope>
    <source>
        <strain evidence="1">ChiW4-1371</strain>
    </source>
</reference>
<evidence type="ECO:0008006" key="3">
    <source>
        <dbReference type="Google" id="ProtNLM"/>
    </source>
</evidence>
<accession>A0A9D2GV67</accession>
<dbReference type="EMBL" id="DXAQ01000116">
    <property type="protein sequence ID" value="HIZ89769.1"/>
    <property type="molecule type" value="Genomic_DNA"/>
</dbReference>
<organism evidence="1 2">
    <name type="scientific">Candidatus Mucispirillum faecigallinarum</name>
    <dbReference type="NCBI Taxonomy" id="2838699"/>
    <lineage>
        <taxon>Bacteria</taxon>
        <taxon>Pseudomonadati</taxon>
        <taxon>Deferribacterota</taxon>
        <taxon>Deferribacteres</taxon>
        <taxon>Deferribacterales</taxon>
        <taxon>Mucispirillaceae</taxon>
        <taxon>Mucispirillum</taxon>
    </lineage>
</organism>
<comment type="caution">
    <text evidence="1">The sequence shown here is derived from an EMBL/GenBank/DDBJ whole genome shotgun (WGS) entry which is preliminary data.</text>
</comment>
<protein>
    <recommendedName>
        <fullName evidence="3">Tail fiber protein</fullName>
    </recommendedName>
</protein>
<sequence length="284" mass="29856">MIPQQPDIILSPLGYSSDTRNIPATTPAGSNQLSFESGFPLLTSIPVQEGGLPPERQDFNAAFKILSEFIYFLQSGNHFDWSNQLDYNAGALVLGSDGALYYCIQANGATSPNTVQDPTTSSGYWVKVIDAQGVFNINIIADGAVSTAKLANSSVTNAKIANRAVNNAKISDVAASKVTGLATVATSGSYNDLKNKPTIPTNVAPLPVTGSGIGQWEAVGPAAQVRLPDGGTWAIFVSLFINGALSTNSYIVNVVSGGASFSTIKRKFILKLSINIMHSLSLII</sequence>
<gene>
    <name evidence="1" type="ORF">H9804_07470</name>
</gene>
<evidence type="ECO:0000313" key="1">
    <source>
        <dbReference type="EMBL" id="HIZ89769.1"/>
    </source>
</evidence>